<dbReference type="GO" id="GO:0018169">
    <property type="term" value="F:ribosomal S6-glutamic acid ligase activity"/>
    <property type="evidence" value="ECO:0007669"/>
    <property type="project" value="TreeGrafter"/>
</dbReference>
<dbReference type="GO" id="GO:0005737">
    <property type="term" value="C:cytoplasm"/>
    <property type="evidence" value="ECO:0007669"/>
    <property type="project" value="TreeGrafter"/>
</dbReference>
<proteinExistence type="predicted"/>
<dbReference type="InterPro" id="IPR026449">
    <property type="entry name" value="GRASP_SAV_5884"/>
</dbReference>
<dbReference type="Proteomes" id="UP000189443">
    <property type="component" value="Chromosome"/>
</dbReference>
<dbReference type="PANTHER" id="PTHR21621:SF0">
    <property type="entry name" value="BETA-CITRYLGLUTAMATE SYNTHASE B-RELATED"/>
    <property type="match status" value="1"/>
</dbReference>
<dbReference type="NCBIfam" id="TIGR04187">
    <property type="entry name" value="GRASP_SAV_5884"/>
    <property type="match status" value="1"/>
</dbReference>
<accession>A0A1S6J9X0</accession>
<dbReference type="PANTHER" id="PTHR21621">
    <property type="entry name" value="RIBOSOMAL PROTEIN S6 MODIFICATION PROTEIN"/>
    <property type="match status" value="1"/>
</dbReference>
<dbReference type="KEGG" id="spac:B1H29_17920"/>
<name>A0A1S6J9X0_9ACTN</name>
<gene>
    <name evidence="1" type="ORF">B1H29_17920</name>
</gene>
<dbReference type="SUPFAM" id="SSF56059">
    <property type="entry name" value="Glutathione synthetase ATP-binding domain-like"/>
    <property type="match status" value="1"/>
</dbReference>
<dbReference type="OrthoDB" id="9794735at2"/>
<protein>
    <submittedName>
        <fullName evidence="1">ATP-grasp ribosomal peptide maturase</fullName>
    </submittedName>
</protein>
<dbReference type="GO" id="GO:0009432">
    <property type="term" value="P:SOS response"/>
    <property type="evidence" value="ECO:0007669"/>
    <property type="project" value="TreeGrafter"/>
</dbReference>
<keyword evidence="2" id="KW-1185">Reference proteome</keyword>
<sequence length="328" mass="35084">MDGRPVLVCTEYEDATADLVIAELNRRRVPVLRFDPGRDSPAPMVLAAHIGAGGTSRTKPGGGWYGRLTVGNRTADLSAVRALYHRRPSPYRTENGEQAARFAAQENRRGFGGVLGALPGCLYLSHPQAIARAEYKPAQLDAAARAGLIVPATLISNDPGEAEQFCAEQATVYKPLHAGSYDVGGEPAGIWTAPVEAGQIDGAVRHSAHPFQAQVPKVADVRAVAVGEQVFSARITAPPGVVDWRAEYQSLTYEPVACPDETRGALVRFLASFGLNFGAFDFAVTADGAWWFLECNPNGQWAWLEDSAGLPITHAVADLLENGASRHD</sequence>
<dbReference type="Gene3D" id="3.30.470.20">
    <property type="entry name" value="ATP-grasp fold, B domain"/>
    <property type="match status" value="1"/>
</dbReference>
<evidence type="ECO:0000313" key="1">
    <source>
        <dbReference type="EMBL" id="AQS68560.1"/>
    </source>
</evidence>
<reference evidence="1 2" key="1">
    <citation type="submission" date="2017-02" db="EMBL/GenBank/DDBJ databases">
        <title>Streptomyces pactum ACT12 Genome sequencing and assembly.</title>
        <authorList>
            <person name="Xue Q."/>
            <person name="Yan X."/>
            <person name="Jia L."/>
            <person name="Yan H."/>
        </authorList>
    </citation>
    <scope>NUCLEOTIDE SEQUENCE [LARGE SCALE GENOMIC DNA]</scope>
    <source>
        <strain evidence="1 2">ACT12</strain>
    </source>
</reference>
<organism evidence="1 2">
    <name type="scientific">Streptomyces pactum</name>
    <dbReference type="NCBI Taxonomy" id="68249"/>
    <lineage>
        <taxon>Bacteria</taxon>
        <taxon>Bacillati</taxon>
        <taxon>Actinomycetota</taxon>
        <taxon>Actinomycetes</taxon>
        <taxon>Kitasatosporales</taxon>
        <taxon>Streptomycetaceae</taxon>
        <taxon>Streptomyces</taxon>
    </lineage>
</organism>
<evidence type="ECO:0000313" key="2">
    <source>
        <dbReference type="Proteomes" id="UP000189443"/>
    </source>
</evidence>
<dbReference type="AlphaFoldDB" id="A0A1S6J9X0"/>
<dbReference type="EMBL" id="CP019724">
    <property type="protein sequence ID" value="AQS68560.1"/>
    <property type="molecule type" value="Genomic_DNA"/>
</dbReference>
<dbReference type="RefSeq" id="WP_055418827.1">
    <property type="nucleotide sequence ID" value="NZ_CP019724.1"/>
</dbReference>